<protein>
    <submittedName>
        <fullName evidence="6">Uncharacterized protein</fullName>
    </submittedName>
</protein>
<sequence length="1578" mass="177002">MDASSEALSARDAQAEIQSLLSQIAVESRIKYGAQKFLEALSQDDSFVPEDERDEIQRKVQAELSGCERKMASLQSRIRDVQSQARDSSEADVKSTASISRNSPSGASSEDLPQRSVAHVPSQSTLSSSFHSSIASVPYPTGHQDSLRRRAHSNATQVSTTSADRNGGIVYTEPDQMSFISSSESGPVTVDHARAAELTTSPRSHMRQSRQAQIESHRIRQPSKSQSRSRHGSSRARIRPVFPGQDPTGVAYSLENMDALSRLANAVTNNNGIVRSQSTSNDSVNPLDFHQSALSSLSGGEQRNLDTSRTNAEKEAKRQRDHVEALTLSKQILDDLDSLRHSPPPTKQRQYGLSASRSAEETSLSGDDDDTPSAARRYASFMRKEAISAGNAESSGSQQHKISKSPAKLIALLTRCFKTYPDVLYELDFTRIIDVTWKYATEPSDTKLKAGCYRLYRYALRERDGWEALRARGLHWLLIRTIAHQPHNREPEEVEQAISFIRTGMYLPPPEYSDASAEPELSERSSPTPDTGGLADTVDLTEAASPEESANQDTASETALRKKRRFRSNKSRVLEPALVRALVSVAENQDDAFQRVCLETLAELCILDINALLDGDAFRVLLQAIEQGPYDMSSEITVVLLQALDSPSTRESLPVHTGIEVILSGFTDAYGKGPAYLERLESTAGSVLTMLRSWSGLMYCYTNKETGINALIEALRIPVTEMREVLIDMFFSLFRINTPEWYHAFLGGKRLSMQTLKQSRQNDSNGRSRDRIFESSDLVDQYTALVLAIFINAGLVEALTELVEEEACVLTRKATLLISEVLLLASHILPYKVAARIQVLPRLFEMAAAYDDPAERTAALTALASINSFHRARRKLEPKPAQSRKRNDTAIDPLDRGQRQVDQERIRLGMQMDDRQFQAALVDSQVMYTKDSSKWNYDILTEIVEGPLLNPKRFEEAFMVSKFGRRLLSFFHPLSRQFADMRASASNKRWIKLGLALITTMLATDSGFRYLREDRLFKQLIDCFTELDQYAGQPSVQPFFTRSRVENTLTMGYFDMLGVLSRYEAGVRLLVDFHFFTRFYHLCELNSRDDLIGGIIAHFDYTSDGHPRIILSKALTSSYMHTRMFATRHLGKVIQDLGPAQWALELLVTQLYDGSPSVAEVAAQQLERACESLEVLQIVVNMQPTLHHLGDVGQPLLMRFLSTSIGFSYLVEADYIDREMDEWFMERNLQYVVQIELFLESIFGSQTNRLDQVFQATTTPPHFYGEITKTEEGCNVLREKGHFPEFARYIRQHAMESSDAAVLLKLKSALWAVGNIGASDGGLTFLEEEEIVEQIVEIAEGSSVLSIRGTCFFVLGLISATVPGSDLLEDYGWVPTTTTLGLTTGLCIPENTSDFAILPSWDEVDSTYPPALPESTDLLERRIIHDVSDLGNFVLATQAMQSLARIRSKHREIFSSPSLYYRVLHMISHNHFKQPIRAFVLDMFDIRLDEHILDKIRQTQHVLERIAKPVITDRLGQHRHAQPSPEQASPAKPVLARLNSYSRDPPPQVNLNDPSTSKPRVLEPIEKRQGFQFSIRHG</sequence>
<feature type="compositionally biased region" description="Polar residues" evidence="2">
    <location>
        <begin position="1549"/>
        <end position="1558"/>
    </location>
</feature>
<evidence type="ECO:0000313" key="7">
    <source>
        <dbReference type="Proteomes" id="UP000620104"/>
    </source>
</evidence>
<dbReference type="SMART" id="SM01310">
    <property type="entry name" value="RICTOR_V"/>
    <property type="match status" value="1"/>
</dbReference>
<feature type="compositionally biased region" description="Basic residues" evidence="2">
    <location>
        <begin position="227"/>
        <end position="238"/>
    </location>
</feature>
<dbReference type="InterPro" id="IPR028268">
    <property type="entry name" value="Pianissimo_fam"/>
</dbReference>
<dbReference type="Proteomes" id="UP000620104">
    <property type="component" value="Unassembled WGS sequence"/>
</dbReference>
<evidence type="ECO:0000313" key="6">
    <source>
        <dbReference type="EMBL" id="GHJ87440.1"/>
    </source>
</evidence>
<feature type="domain" description="Rapamycin-insensitive companion of mTOR middle" evidence="3">
    <location>
        <begin position="912"/>
        <end position="1136"/>
    </location>
</feature>
<dbReference type="Pfam" id="PF14666">
    <property type="entry name" value="RICTOR_M"/>
    <property type="match status" value="1"/>
</dbReference>
<feature type="domain" description="Rapamycin-insensitive companion of mTOR" evidence="5">
    <location>
        <begin position="1303"/>
        <end position="1375"/>
    </location>
</feature>
<reference evidence="6" key="1">
    <citation type="submission" date="2020-07" db="EMBL/GenBank/DDBJ databases">
        <title>Draft Genome Sequence of a Deep-Sea Yeast, Naganishia (Cryptococcus) liquefaciens strain N6.</title>
        <authorList>
            <person name="Han Y.W."/>
            <person name="Kajitani R."/>
            <person name="Morimoto H."/>
            <person name="Parhat M."/>
            <person name="Tsubouchi H."/>
            <person name="Bakenova O."/>
            <person name="Ogata M."/>
            <person name="Argunhan B."/>
            <person name="Aoki R."/>
            <person name="Kajiwara S."/>
            <person name="Itoh T."/>
            <person name="Iwasaki H."/>
        </authorList>
    </citation>
    <scope>NUCLEOTIDE SEQUENCE</scope>
    <source>
        <strain evidence="6">N6</strain>
    </source>
</reference>
<feature type="compositionally biased region" description="Polar residues" evidence="2">
    <location>
        <begin position="95"/>
        <end position="108"/>
    </location>
</feature>
<feature type="domain" description="Rapamycin-insensitive companion of mTOR N-terminal" evidence="4">
    <location>
        <begin position="407"/>
        <end position="830"/>
    </location>
</feature>
<organism evidence="6 7">
    <name type="scientific">Naganishia liquefaciens</name>
    <dbReference type="NCBI Taxonomy" id="104408"/>
    <lineage>
        <taxon>Eukaryota</taxon>
        <taxon>Fungi</taxon>
        <taxon>Dikarya</taxon>
        <taxon>Basidiomycota</taxon>
        <taxon>Agaricomycotina</taxon>
        <taxon>Tremellomycetes</taxon>
        <taxon>Filobasidiales</taxon>
        <taxon>Filobasidiaceae</taxon>
        <taxon>Naganishia</taxon>
    </lineage>
</organism>
<gene>
    <name evidence="6" type="ORF">NliqN6_3842</name>
</gene>
<feature type="compositionally biased region" description="Polar residues" evidence="2">
    <location>
        <begin position="548"/>
        <end position="557"/>
    </location>
</feature>
<dbReference type="InterPro" id="IPR011989">
    <property type="entry name" value="ARM-like"/>
</dbReference>
<dbReference type="GO" id="GO:0031932">
    <property type="term" value="C:TORC2 complex"/>
    <property type="evidence" value="ECO:0007669"/>
    <property type="project" value="InterPro"/>
</dbReference>
<feature type="compositionally biased region" description="Polar residues" evidence="2">
    <location>
        <begin position="347"/>
        <end position="365"/>
    </location>
</feature>
<feature type="compositionally biased region" description="Basic and acidic residues" evidence="2">
    <location>
        <begin position="303"/>
        <end position="324"/>
    </location>
</feature>
<comment type="caution">
    <text evidence="6">The sequence shown here is derived from an EMBL/GenBank/DDBJ whole genome shotgun (WGS) entry which is preliminary data.</text>
</comment>
<accession>A0A8H3TUF9</accession>
<dbReference type="InterPro" id="IPR029452">
    <property type="entry name" value="RICTOR_V"/>
</dbReference>
<dbReference type="Pfam" id="PF14664">
    <property type="entry name" value="RICTOR_N"/>
    <property type="match status" value="1"/>
</dbReference>
<name>A0A8H3TUF9_9TREE</name>
<dbReference type="InterPro" id="IPR016024">
    <property type="entry name" value="ARM-type_fold"/>
</dbReference>
<dbReference type="InterPro" id="IPR029453">
    <property type="entry name" value="Rictor_IV"/>
</dbReference>
<evidence type="ECO:0000256" key="1">
    <source>
        <dbReference type="ARBA" id="ARBA00008878"/>
    </source>
</evidence>
<proteinExistence type="inferred from homology"/>
<dbReference type="GO" id="GO:0038203">
    <property type="term" value="P:TORC2 signaling"/>
    <property type="evidence" value="ECO:0007669"/>
    <property type="project" value="TreeGrafter"/>
</dbReference>
<dbReference type="SMART" id="SM01307">
    <property type="entry name" value="RICTOR_M"/>
    <property type="match status" value="1"/>
</dbReference>
<dbReference type="PANTHER" id="PTHR13298:SF11">
    <property type="entry name" value="RAPAMYCIN-INSENSITIVE COMPANION OF MTOR"/>
    <property type="match status" value="1"/>
</dbReference>
<dbReference type="PANTHER" id="PTHR13298">
    <property type="entry name" value="CYTOSOLIC REGULATOR PIANISSIMO"/>
    <property type="match status" value="1"/>
</dbReference>
<dbReference type="InterPro" id="IPR029451">
    <property type="entry name" value="RICTOR_M"/>
</dbReference>
<feature type="region of interest" description="Disordered" evidence="2">
    <location>
        <begin position="75"/>
        <end position="170"/>
    </location>
</feature>
<feature type="compositionally biased region" description="Low complexity" evidence="2">
    <location>
        <begin position="122"/>
        <end position="136"/>
    </location>
</feature>
<dbReference type="InterPro" id="IPR036274">
    <property type="entry name" value="HR1_rpt_sf"/>
</dbReference>
<feature type="compositionally biased region" description="Polar residues" evidence="2">
    <location>
        <begin position="198"/>
        <end position="214"/>
    </location>
</feature>
<feature type="region of interest" description="Disordered" evidence="2">
    <location>
        <begin position="294"/>
        <end position="373"/>
    </location>
</feature>
<evidence type="ECO:0000256" key="2">
    <source>
        <dbReference type="SAM" id="MobiDB-lite"/>
    </source>
</evidence>
<keyword evidence="7" id="KW-1185">Reference proteome</keyword>
<feature type="compositionally biased region" description="Polar residues" evidence="2">
    <location>
        <begin position="75"/>
        <end position="86"/>
    </location>
</feature>
<evidence type="ECO:0000259" key="3">
    <source>
        <dbReference type="SMART" id="SM01307"/>
    </source>
</evidence>
<feature type="region of interest" description="Disordered" evidence="2">
    <location>
        <begin position="1537"/>
        <end position="1578"/>
    </location>
</feature>
<dbReference type="Gene3D" id="1.25.10.10">
    <property type="entry name" value="Leucine-rich Repeat Variant"/>
    <property type="match status" value="1"/>
</dbReference>
<feature type="region of interest" description="Disordered" evidence="2">
    <location>
        <begin position="511"/>
        <end position="563"/>
    </location>
</feature>
<dbReference type="InterPro" id="IPR028267">
    <property type="entry name" value="Pianissimo_N"/>
</dbReference>
<dbReference type="OrthoDB" id="271111at2759"/>
<dbReference type="SMART" id="SM01308">
    <property type="entry name" value="RICTOR_N"/>
    <property type="match status" value="1"/>
</dbReference>
<evidence type="ECO:0000259" key="4">
    <source>
        <dbReference type="SMART" id="SM01308"/>
    </source>
</evidence>
<feature type="compositionally biased region" description="Basic and acidic residues" evidence="2">
    <location>
        <begin position="885"/>
        <end position="899"/>
    </location>
</feature>
<dbReference type="SUPFAM" id="SSF46585">
    <property type="entry name" value="HR1 repeat"/>
    <property type="match status" value="1"/>
</dbReference>
<feature type="compositionally biased region" description="Basic and acidic residues" evidence="2">
    <location>
        <begin position="1560"/>
        <end position="1569"/>
    </location>
</feature>
<feature type="region of interest" description="Disordered" evidence="2">
    <location>
        <begin position="873"/>
        <end position="899"/>
    </location>
</feature>
<dbReference type="Pfam" id="PF14663">
    <property type="entry name" value="RasGEF_N_2"/>
    <property type="match status" value="1"/>
</dbReference>
<dbReference type="EMBL" id="BLZA01000021">
    <property type="protein sequence ID" value="GHJ87440.1"/>
    <property type="molecule type" value="Genomic_DNA"/>
</dbReference>
<feature type="compositionally biased region" description="Polar residues" evidence="2">
    <location>
        <begin position="153"/>
        <end position="164"/>
    </location>
</feature>
<dbReference type="SUPFAM" id="SSF48371">
    <property type="entry name" value="ARM repeat"/>
    <property type="match status" value="1"/>
</dbReference>
<feature type="region of interest" description="Disordered" evidence="2">
    <location>
        <begin position="197"/>
        <end position="246"/>
    </location>
</feature>
<dbReference type="SMART" id="SM01303">
    <property type="entry name" value="RasGEF_N_2"/>
    <property type="match status" value="1"/>
</dbReference>
<dbReference type="Pfam" id="PF14668">
    <property type="entry name" value="RICTOR_V"/>
    <property type="match status" value="1"/>
</dbReference>
<evidence type="ECO:0000259" key="5">
    <source>
        <dbReference type="SMART" id="SM01310"/>
    </source>
</evidence>
<comment type="similarity">
    <text evidence="1">Belongs to the RICTOR family.</text>
</comment>